<keyword evidence="3 4" id="KW-0472">Membrane</keyword>
<feature type="transmembrane region" description="Helical" evidence="4">
    <location>
        <begin position="56"/>
        <end position="77"/>
    </location>
</feature>
<comment type="subcellular location">
    <subcellularLocation>
        <location evidence="4">Membrane</location>
        <topology evidence="4">Multi-pass membrane protein</topology>
    </subcellularLocation>
</comment>
<proteinExistence type="inferred from homology"/>
<keyword evidence="7" id="KW-1185">Reference proteome</keyword>
<dbReference type="AlphaFoldDB" id="A0AAJ0C518"/>
<organism evidence="6 7">
    <name type="scientific">Phialemonium atrogriseum</name>
    <dbReference type="NCBI Taxonomy" id="1093897"/>
    <lineage>
        <taxon>Eukaryota</taxon>
        <taxon>Fungi</taxon>
        <taxon>Dikarya</taxon>
        <taxon>Ascomycota</taxon>
        <taxon>Pezizomycotina</taxon>
        <taxon>Sordariomycetes</taxon>
        <taxon>Sordariomycetidae</taxon>
        <taxon>Cephalothecales</taxon>
        <taxon>Cephalothecaceae</taxon>
        <taxon>Phialemonium</taxon>
    </lineage>
</organism>
<keyword evidence="4" id="KW-0813">Transport</keyword>
<comment type="similarity">
    <text evidence="4">Belongs to the copper transporter (Ctr) (TC 1.A.56) family. SLC31A subfamily.</text>
</comment>
<feature type="transmembrane region" description="Helical" evidence="4">
    <location>
        <begin position="175"/>
        <end position="195"/>
    </location>
</feature>
<evidence type="ECO:0000313" key="7">
    <source>
        <dbReference type="Proteomes" id="UP001244011"/>
    </source>
</evidence>
<evidence type="ECO:0000313" key="6">
    <source>
        <dbReference type="EMBL" id="KAK1768847.1"/>
    </source>
</evidence>
<keyword evidence="1 4" id="KW-0812">Transmembrane</keyword>
<feature type="transmembrane region" description="Helical" evidence="4">
    <location>
        <begin position="151"/>
        <end position="169"/>
    </location>
</feature>
<evidence type="ECO:0000256" key="4">
    <source>
        <dbReference type="RuleBase" id="RU367022"/>
    </source>
</evidence>
<dbReference type="PANTHER" id="PTHR12483">
    <property type="entry name" value="SOLUTE CARRIER FAMILY 31 COPPER TRANSPORTERS"/>
    <property type="match status" value="1"/>
</dbReference>
<comment type="caution">
    <text evidence="6">The sequence shown here is derived from an EMBL/GenBank/DDBJ whole genome shotgun (WGS) entry which is preliminary data.</text>
</comment>
<evidence type="ECO:0000256" key="3">
    <source>
        <dbReference type="ARBA" id="ARBA00023136"/>
    </source>
</evidence>
<evidence type="ECO:0000256" key="5">
    <source>
        <dbReference type="SAM" id="MobiDB-lite"/>
    </source>
</evidence>
<dbReference type="InterPro" id="IPR007274">
    <property type="entry name" value="Cop_transporter"/>
</dbReference>
<keyword evidence="4" id="KW-0186">Copper</keyword>
<dbReference type="Proteomes" id="UP001244011">
    <property type="component" value="Unassembled WGS sequence"/>
</dbReference>
<gene>
    <name evidence="6" type="ORF">QBC33DRAFT_577281</name>
</gene>
<evidence type="ECO:0000256" key="2">
    <source>
        <dbReference type="ARBA" id="ARBA00022989"/>
    </source>
</evidence>
<dbReference type="PANTHER" id="PTHR12483:SF120">
    <property type="entry name" value="HIGH-AFFINITY COPPER TRANSPORTER CTRA2"/>
    <property type="match status" value="1"/>
</dbReference>
<name>A0AAJ0C518_9PEZI</name>
<accession>A0AAJ0C518</accession>
<feature type="region of interest" description="Disordered" evidence="5">
    <location>
        <begin position="1"/>
        <end position="24"/>
    </location>
</feature>
<dbReference type="GO" id="GO:0005886">
    <property type="term" value="C:plasma membrane"/>
    <property type="evidence" value="ECO:0007669"/>
    <property type="project" value="TreeGrafter"/>
</dbReference>
<keyword evidence="4" id="KW-0406">Ion transport</keyword>
<dbReference type="GeneID" id="85314160"/>
<feature type="compositionally biased region" description="Gly residues" evidence="5">
    <location>
        <begin position="7"/>
        <end position="16"/>
    </location>
</feature>
<reference evidence="6" key="1">
    <citation type="submission" date="2023-06" db="EMBL/GenBank/DDBJ databases">
        <title>Genome-scale phylogeny and comparative genomics of the fungal order Sordariales.</title>
        <authorList>
            <consortium name="Lawrence Berkeley National Laboratory"/>
            <person name="Hensen N."/>
            <person name="Bonometti L."/>
            <person name="Westerberg I."/>
            <person name="Brannstrom I.O."/>
            <person name="Guillou S."/>
            <person name="Cros-Aarteil S."/>
            <person name="Calhoun S."/>
            <person name="Haridas S."/>
            <person name="Kuo A."/>
            <person name="Mondo S."/>
            <person name="Pangilinan J."/>
            <person name="Riley R."/>
            <person name="Labutti K."/>
            <person name="Andreopoulos B."/>
            <person name="Lipzen A."/>
            <person name="Chen C."/>
            <person name="Yanf M."/>
            <person name="Daum C."/>
            <person name="Ng V."/>
            <person name="Clum A."/>
            <person name="Steindorff A."/>
            <person name="Ohm R."/>
            <person name="Martin F."/>
            <person name="Silar P."/>
            <person name="Natvig D."/>
            <person name="Lalanne C."/>
            <person name="Gautier V."/>
            <person name="Ament-Velasquez S.L."/>
            <person name="Kruys A."/>
            <person name="Hutchinson M.I."/>
            <person name="Powell A.J."/>
            <person name="Barry K."/>
            <person name="Miller A.N."/>
            <person name="Grigoriev I.V."/>
            <person name="Debuchy R."/>
            <person name="Gladieux P."/>
            <person name="Thoren M.H."/>
            <person name="Johannesson H."/>
        </authorList>
    </citation>
    <scope>NUCLEOTIDE SEQUENCE</scope>
    <source>
        <strain evidence="6">8032-3</strain>
    </source>
</reference>
<dbReference type="GO" id="GO:0005375">
    <property type="term" value="F:copper ion transmembrane transporter activity"/>
    <property type="evidence" value="ECO:0007669"/>
    <property type="project" value="UniProtKB-UniRule"/>
</dbReference>
<sequence>MAHSHGGSDGMAGMDGMGSTDGSTGSADSMVMTMMAVFQTNIATSLFSTLWTPANVGAYAGTCIFLIVLATIMRGLLAVKGWTEERWLDRELKRRYVVVQGRPALSDGLARDSLSKRMVLSENGVEEDVMVVEKHKYHQRPWRFSVDPVRALLDTIIAGVGYLLMLAVMTMNVGYFMSILGGTFLGSVLFGRYNLTSAH</sequence>
<dbReference type="RefSeq" id="XP_060285060.1">
    <property type="nucleotide sequence ID" value="XM_060430973.1"/>
</dbReference>
<evidence type="ECO:0000256" key="1">
    <source>
        <dbReference type="ARBA" id="ARBA00022692"/>
    </source>
</evidence>
<keyword evidence="4" id="KW-0187">Copper transport</keyword>
<dbReference type="Pfam" id="PF04145">
    <property type="entry name" value="Ctr"/>
    <property type="match status" value="1"/>
</dbReference>
<dbReference type="EMBL" id="MU839004">
    <property type="protein sequence ID" value="KAK1768847.1"/>
    <property type="molecule type" value="Genomic_DNA"/>
</dbReference>
<keyword evidence="2 4" id="KW-1133">Transmembrane helix</keyword>
<protein>
    <recommendedName>
        <fullName evidence="4">Copper transport protein</fullName>
    </recommendedName>
</protein>